<sequence length="556" mass="64299">MFAVTKIQNFFRGEWKYIHIIYAFIFLLLVANIFLNPYHDWDLDHEIYFGDRLISGELIWTKEFHDKFPIVPFFLAIPAYFKSVKLFSLISLLFICLSCVVACSIIPKILNMKGNEREIVYFYSVLYLGLIYFTYGSTETINAISVSLYVISFLFIFQSNTNAPDSKYYPRLSSLMWGGSSGALAISIRPYYFVALAGVILSSIVLGRILGQTRNKSLYIQCIKILGLWVLAIGLWGFIFNALPYILTGQFSAFCDGLLMFRQHINPLSGKHDFFVLAKRVPSIFFWITWIFMSICVLICVFRNVTILKRNEVKLFIASFISLLLIIIHMCLEHYWAHYMQLFIGNFCLCVVSFIMVEKNIIQSQNYTPLIKFRYYKNILYILQASFVFFLFVNTAKTLHNLPAAQKNNVAALNTPDKSWEVISFNAYLNENYTTTRPSFLFPDSMKAHWFFSEPRHGFPHSANTNHVFLGWWKHISFESKNFLNPVDDKHYCTLINASEIELVILKPDSLVLPCFSSGKTQYKLNTVLENGGEKLLIYKRLPPPENSPLVNAHPQ</sequence>
<feature type="transmembrane region" description="Helical" evidence="1">
    <location>
        <begin position="192"/>
        <end position="211"/>
    </location>
</feature>
<feature type="transmembrane region" description="Helical" evidence="1">
    <location>
        <begin position="169"/>
        <end position="186"/>
    </location>
</feature>
<feature type="transmembrane region" description="Helical" evidence="1">
    <location>
        <begin position="313"/>
        <end position="330"/>
    </location>
</feature>
<feature type="transmembrane region" description="Helical" evidence="1">
    <location>
        <begin position="141"/>
        <end position="157"/>
    </location>
</feature>
<feature type="transmembrane region" description="Helical" evidence="1">
    <location>
        <begin position="17"/>
        <end position="35"/>
    </location>
</feature>
<name>A0ABT1EWM3_9PROT</name>
<comment type="caution">
    <text evidence="2">The sequence shown here is derived from an EMBL/GenBank/DDBJ whole genome shotgun (WGS) entry which is preliminary data.</text>
</comment>
<feature type="transmembrane region" description="Helical" evidence="1">
    <location>
        <begin position="86"/>
        <end position="107"/>
    </location>
</feature>
<keyword evidence="3" id="KW-1185">Reference proteome</keyword>
<keyword evidence="1" id="KW-0812">Transmembrane</keyword>
<dbReference type="EMBL" id="JAMYZZ010000001">
    <property type="protein sequence ID" value="MCP1257146.1"/>
    <property type="molecule type" value="Genomic_DNA"/>
</dbReference>
<dbReference type="RefSeq" id="WP_165990514.1">
    <property type="nucleotide sequence ID" value="NZ_JAMYZY010000001.1"/>
</dbReference>
<evidence type="ECO:0000256" key="1">
    <source>
        <dbReference type="SAM" id="Phobius"/>
    </source>
</evidence>
<accession>A0ABT1EWM3</accession>
<feature type="transmembrane region" description="Helical" evidence="1">
    <location>
        <begin position="336"/>
        <end position="357"/>
    </location>
</feature>
<organism evidence="2 3">
    <name type="scientific">Acetobacter lambici</name>
    <dbReference type="NCBI Taxonomy" id="1332824"/>
    <lineage>
        <taxon>Bacteria</taxon>
        <taxon>Pseudomonadati</taxon>
        <taxon>Pseudomonadota</taxon>
        <taxon>Alphaproteobacteria</taxon>
        <taxon>Acetobacterales</taxon>
        <taxon>Acetobacteraceae</taxon>
        <taxon>Acetobacter</taxon>
    </lineage>
</organism>
<evidence type="ECO:0000313" key="3">
    <source>
        <dbReference type="Proteomes" id="UP001523528"/>
    </source>
</evidence>
<reference evidence="2 3" key="1">
    <citation type="submission" date="2022-06" db="EMBL/GenBank/DDBJ databases">
        <title>Acetobacer genomes from food samples.</title>
        <authorList>
            <person name="Sombolestani A."/>
        </authorList>
    </citation>
    <scope>NUCLEOTIDE SEQUENCE [LARGE SCALE GENOMIC DNA]</scope>
    <source>
        <strain evidence="2 3">R-83285</strain>
    </source>
</reference>
<feature type="transmembrane region" description="Helical" evidence="1">
    <location>
        <begin position="223"/>
        <end position="247"/>
    </location>
</feature>
<dbReference type="Proteomes" id="UP001523528">
    <property type="component" value="Unassembled WGS sequence"/>
</dbReference>
<evidence type="ECO:0000313" key="2">
    <source>
        <dbReference type="EMBL" id="MCP1257146.1"/>
    </source>
</evidence>
<keyword evidence="1" id="KW-1133">Transmembrane helix</keyword>
<protein>
    <recommendedName>
        <fullName evidence="4">Glycosyltransferase RgtA/B/C/D-like domain-containing protein</fullName>
    </recommendedName>
</protein>
<proteinExistence type="predicted"/>
<feature type="transmembrane region" description="Helical" evidence="1">
    <location>
        <begin position="284"/>
        <end position="301"/>
    </location>
</feature>
<keyword evidence="1" id="KW-0472">Membrane</keyword>
<feature type="transmembrane region" description="Helical" evidence="1">
    <location>
        <begin position="119"/>
        <end position="135"/>
    </location>
</feature>
<evidence type="ECO:0008006" key="4">
    <source>
        <dbReference type="Google" id="ProtNLM"/>
    </source>
</evidence>
<feature type="transmembrane region" description="Helical" evidence="1">
    <location>
        <begin position="378"/>
        <end position="396"/>
    </location>
</feature>
<gene>
    <name evidence="2" type="ORF">NKW50_00905</name>
</gene>